<dbReference type="Pfam" id="PF13577">
    <property type="entry name" value="SnoaL_4"/>
    <property type="match status" value="1"/>
</dbReference>
<feature type="domain" description="SnoaL-like" evidence="1">
    <location>
        <begin position="2"/>
        <end position="120"/>
    </location>
</feature>
<keyword evidence="3" id="KW-1185">Reference proteome</keyword>
<name>A0A6N7Z861_9PSEU</name>
<dbReference type="AlphaFoldDB" id="A0A6N7Z861"/>
<sequence>MDSSEIRAVIEGWAVWRDAGAWEQLRSTWHDDGRMKTTWFRGSADDFVNASRTGFDKGVMVHHFLGGSAIEVSGSRAVAQTKMSISQRLTLDDAEVDVTCVGRFYDFFERRDGAWRIVLREPVYEKDRIDPVTPGRAPRLDHEALAAFPYGCRHLLFCQRKAGMNVYTDVPGLRGPEVEALYANGRDWLDGKPLPAG</sequence>
<evidence type="ECO:0000259" key="1">
    <source>
        <dbReference type="Pfam" id="PF13577"/>
    </source>
</evidence>
<dbReference type="EMBL" id="WMBA01000050">
    <property type="protein sequence ID" value="MTD57570.1"/>
    <property type="molecule type" value="Genomic_DNA"/>
</dbReference>
<comment type="caution">
    <text evidence="2">The sequence shown here is derived from an EMBL/GenBank/DDBJ whole genome shotgun (WGS) entry which is preliminary data.</text>
</comment>
<evidence type="ECO:0000313" key="2">
    <source>
        <dbReference type="EMBL" id="MTD57570.1"/>
    </source>
</evidence>
<dbReference type="Gene3D" id="3.10.450.50">
    <property type="match status" value="1"/>
</dbReference>
<dbReference type="InterPro" id="IPR032710">
    <property type="entry name" value="NTF2-like_dom_sf"/>
</dbReference>
<protein>
    <submittedName>
        <fullName evidence="2">Nuclear transport factor 2 family protein</fullName>
    </submittedName>
</protein>
<proteinExistence type="predicted"/>
<accession>A0A6N7Z861</accession>
<evidence type="ECO:0000313" key="3">
    <source>
        <dbReference type="Proteomes" id="UP000440096"/>
    </source>
</evidence>
<dbReference type="InterPro" id="IPR037401">
    <property type="entry name" value="SnoaL-like"/>
</dbReference>
<reference evidence="2 3" key="1">
    <citation type="submission" date="2019-11" db="EMBL/GenBank/DDBJ databases">
        <title>Draft genome of Amycolatopsis RM579.</title>
        <authorList>
            <person name="Duangmal K."/>
            <person name="Mingma R."/>
        </authorList>
    </citation>
    <scope>NUCLEOTIDE SEQUENCE [LARGE SCALE GENOMIC DNA]</scope>
    <source>
        <strain evidence="2 3">RM579</strain>
    </source>
</reference>
<dbReference type="Proteomes" id="UP000440096">
    <property type="component" value="Unassembled WGS sequence"/>
</dbReference>
<dbReference type="RefSeq" id="WP_154759691.1">
    <property type="nucleotide sequence ID" value="NZ_WMBA01000050.1"/>
</dbReference>
<organism evidence="2 3">
    <name type="scientific">Amycolatopsis pithecellobii</name>
    <dbReference type="NCBI Taxonomy" id="664692"/>
    <lineage>
        <taxon>Bacteria</taxon>
        <taxon>Bacillati</taxon>
        <taxon>Actinomycetota</taxon>
        <taxon>Actinomycetes</taxon>
        <taxon>Pseudonocardiales</taxon>
        <taxon>Pseudonocardiaceae</taxon>
        <taxon>Amycolatopsis</taxon>
    </lineage>
</organism>
<gene>
    <name evidence="2" type="ORF">GKO32_26875</name>
</gene>
<dbReference type="SUPFAM" id="SSF54427">
    <property type="entry name" value="NTF2-like"/>
    <property type="match status" value="1"/>
</dbReference>
<dbReference type="OrthoDB" id="1492465at2"/>